<evidence type="ECO:0000256" key="1">
    <source>
        <dbReference type="ARBA" id="ARBA00022723"/>
    </source>
</evidence>
<dbReference type="RefSeq" id="WP_394831545.1">
    <property type="nucleotide sequence ID" value="NZ_CP089929.1"/>
</dbReference>
<dbReference type="Pfam" id="PF07687">
    <property type="entry name" value="M20_dimer"/>
    <property type="match status" value="1"/>
</dbReference>
<reference evidence="4" key="1">
    <citation type="submission" date="2021-12" db="EMBL/GenBank/DDBJ databases">
        <title>Discovery of the Pendulisporaceae a myxobacterial family with distinct sporulation behavior and unique specialized metabolism.</title>
        <authorList>
            <person name="Garcia R."/>
            <person name="Popoff A."/>
            <person name="Bader C.D."/>
            <person name="Loehr J."/>
            <person name="Walesch S."/>
            <person name="Walt C."/>
            <person name="Boldt J."/>
            <person name="Bunk B."/>
            <person name="Haeckl F.J.F.P.J."/>
            <person name="Gunesch A.P."/>
            <person name="Birkelbach J."/>
            <person name="Nuebel U."/>
            <person name="Pietschmann T."/>
            <person name="Bach T."/>
            <person name="Mueller R."/>
        </authorList>
    </citation>
    <scope>NUCLEOTIDE SEQUENCE</scope>
    <source>
        <strain evidence="4">MSr11367</strain>
    </source>
</reference>
<dbReference type="SUPFAM" id="SSF53187">
    <property type="entry name" value="Zn-dependent exopeptidases"/>
    <property type="match status" value="1"/>
</dbReference>
<keyword evidence="2" id="KW-0378">Hydrolase</keyword>
<dbReference type="Pfam" id="PF01546">
    <property type="entry name" value="Peptidase_M20"/>
    <property type="match status" value="1"/>
</dbReference>
<evidence type="ECO:0000313" key="4">
    <source>
        <dbReference type="EMBL" id="WXB01925.1"/>
    </source>
</evidence>
<dbReference type="Gene3D" id="3.30.70.360">
    <property type="match status" value="1"/>
</dbReference>
<evidence type="ECO:0000259" key="3">
    <source>
        <dbReference type="Pfam" id="PF07687"/>
    </source>
</evidence>
<dbReference type="Proteomes" id="UP001374803">
    <property type="component" value="Chromosome"/>
</dbReference>
<evidence type="ECO:0000256" key="2">
    <source>
        <dbReference type="ARBA" id="ARBA00022801"/>
    </source>
</evidence>
<dbReference type="InterPro" id="IPR050072">
    <property type="entry name" value="Peptidase_M20A"/>
</dbReference>
<dbReference type="PANTHER" id="PTHR43808">
    <property type="entry name" value="ACETYLORNITHINE DEACETYLASE"/>
    <property type="match status" value="1"/>
</dbReference>
<dbReference type="PANTHER" id="PTHR43808:SF9">
    <property type="entry name" value="BLL0789 PROTEIN"/>
    <property type="match status" value="1"/>
</dbReference>
<keyword evidence="5" id="KW-1185">Reference proteome</keyword>
<dbReference type="InterPro" id="IPR011650">
    <property type="entry name" value="Peptidase_M20_dimer"/>
</dbReference>
<name>A0ABZ2KTQ3_9BACT</name>
<gene>
    <name evidence="4" type="ORF">LVJ94_34035</name>
</gene>
<organism evidence="4 5">
    <name type="scientific">Pendulispora rubella</name>
    <dbReference type="NCBI Taxonomy" id="2741070"/>
    <lineage>
        <taxon>Bacteria</taxon>
        <taxon>Pseudomonadati</taxon>
        <taxon>Myxococcota</taxon>
        <taxon>Myxococcia</taxon>
        <taxon>Myxococcales</taxon>
        <taxon>Sorangiineae</taxon>
        <taxon>Pendulisporaceae</taxon>
        <taxon>Pendulispora</taxon>
    </lineage>
</organism>
<dbReference type="InterPro" id="IPR036264">
    <property type="entry name" value="Bact_exopeptidase_dim_dom"/>
</dbReference>
<dbReference type="SUPFAM" id="SSF55031">
    <property type="entry name" value="Bacterial exopeptidase dimerisation domain"/>
    <property type="match status" value="1"/>
</dbReference>
<dbReference type="InterPro" id="IPR002933">
    <property type="entry name" value="Peptidase_M20"/>
</dbReference>
<evidence type="ECO:0000313" key="5">
    <source>
        <dbReference type="Proteomes" id="UP001374803"/>
    </source>
</evidence>
<proteinExistence type="predicted"/>
<keyword evidence="1" id="KW-0479">Metal-binding</keyword>
<sequence>MQELVRIPSGTRNVAGVDAVQERMAADLRKLGFSVQFQANAQGPSGKLMVATRRGDDARYITFVTHADTVFEDGSSFEVTSDPSIAKGPGVIDAKGGSVVALLGLERFLQKKSKAHYSLRVVSSPNEETGSSGFVETFRQFGQDSVMVLGFEPALDDGSIIESRRGDRWYQIRVEGKEAHAGRAHADGVNACHELSVKLDRIQRLTNYAQGVTASIGRMEGGQDKFNIVCGWASAKVDVRFATPESRDEVHEKIGSILRESIVQSASGQAAATSFTLADDCPPLASNAASKRWIETYLGVLGTIETTPAGARRSDGAADVNYFAAKGTVVLDGLGPRGGKMHTRDEYIFLPSLESRAHALSEFLFKADAAQRF</sequence>
<feature type="domain" description="Peptidase M20 dimerisation" evidence="3">
    <location>
        <begin position="164"/>
        <end position="260"/>
    </location>
</feature>
<dbReference type="EMBL" id="CP089983">
    <property type="protein sequence ID" value="WXB01925.1"/>
    <property type="molecule type" value="Genomic_DNA"/>
</dbReference>
<accession>A0ABZ2KTQ3</accession>
<dbReference type="Gene3D" id="3.40.630.10">
    <property type="entry name" value="Zn peptidases"/>
    <property type="match status" value="1"/>
</dbReference>
<protein>
    <submittedName>
        <fullName evidence="4">M20/M25/M40 family metallo-hydrolase</fullName>
    </submittedName>
</protein>